<evidence type="ECO:0000259" key="10">
    <source>
        <dbReference type="Pfam" id="PF03553"/>
    </source>
</evidence>
<dbReference type="AlphaFoldDB" id="A0AAD0AC38"/>
<keyword evidence="2" id="KW-0813">Transport</keyword>
<evidence type="ECO:0000256" key="1">
    <source>
        <dbReference type="ARBA" id="ARBA00004651"/>
    </source>
</evidence>
<evidence type="ECO:0000256" key="4">
    <source>
        <dbReference type="ARBA" id="ARBA00022475"/>
    </source>
</evidence>
<dbReference type="Proteomes" id="UP000224056">
    <property type="component" value="Chromosome"/>
</dbReference>
<feature type="transmembrane region" description="Helical" evidence="9">
    <location>
        <begin position="370"/>
        <end position="390"/>
    </location>
</feature>
<dbReference type="GeneID" id="93051322"/>
<dbReference type="GO" id="GO:0015297">
    <property type="term" value="F:antiporter activity"/>
    <property type="evidence" value="ECO:0007669"/>
    <property type="project" value="UniProtKB-KW"/>
</dbReference>
<dbReference type="NCBIfam" id="TIGR00931">
    <property type="entry name" value="antiport_nhaC"/>
    <property type="match status" value="1"/>
</dbReference>
<evidence type="ECO:0000313" key="11">
    <source>
        <dbReference type="EMBL" id="ATO42056.1"/>
    </source>
</evidence>
<feature type="transmembrane region" description="Helical" evidence="9">
    <location>
        <begin position="74"/>
        <end position="95"/>
    </location>
</feature>
<feature type="transmembrane region" description="Helical" evidence="9">
    <location>
        <begin position="42"/>
        <end position="62"/>
    </location>
</feature>
<keyword evidence="5 9" id="KW-0812">Transmembrane</keyword>
<feature type="transmembrane region" description="Helical" evidence="9">
    <location>
        <begin position="448"/>
        <end position="467"/>
    </location>
</feature>
<organism evidence="11 12">
    <name type="scientific">Bifidobacterium asteroides DSM 20089</name>
    <dbReference type="NCBI Taxonomy" id="1437594"/>
    <lineage>
        <taxon>Bacteria</taxon>
        <taxon>Bacillati</taxon>
        <taxon>Actinomycetota</taxon>
        <taxon>Actinomycetes</taxon>
        <taxon>Bifidobacteriales</taxon>
        <taxon>Bifidobacteriaceae</taxon>
        <taxon>Bifidobacterium</taxon>
    </lineage>
</organism>
<name>A0AAD0AC38_9BIFI</name>
<evidence type="ECO:0000256" key="2">
    <source>
        <dbReference type="ARBA" id="ARBA00022448"/>
    </source>
</evidence>
<keyword evidence="3" id="KW-0050">Antiport</keyword>
<evidence type="ECO:0000256" key="3">
    <source>
        <dbReference type="ARBA" id="ARBA00022449"/>
    </source>
</evidence>
<evidence type="ECO:0000256" key="9">
    <source>
        <dbReference type="SAM" id="Phobius"/>
    </source>
</evidence>
<proteinExistence type="inferred from homology"/>
<sequence length="493" mass="52353">MTKEKKQREQRSPSLLLALTPIIAMAVFMGVGAIWLELPAEPMLILAAVVAAIIAYMLGHGYDEMLNTIAEKIAGIMPAMLILIVVGMLIGSWMIGGTIPMMVYFGLRIVSPQYLYLTALLVTAITSVCTGTSWGSAGTIGVAFMGVALGMEGINPAIVAGAVVSGAYFGDKLSPLSGDTNLAAAITHVNVFTHMKHLLWTTFPSLLVSAIVMFVAGRGVQSTGGSGFDKVAEMNNTLSQAFTWNVVMLLIPLLIILIGSAWKKPTIPVMLLSSVVAMFNAVVIQHFSVTNAFNAIVNGFDTSMLPRGFNLGPAAKDITSLLNRGGMESMMSTLLIAFCALSFAGVLSASGALNKIVESLLKISKSTGSLIVVTLLTGILTISTTCNGQVSLLLPGELLRPVYIRRGLHPCNLGRSIEDSGTIFEPILPWTAAGAYMAATLGVPTLSYMPWAILCWTGVIFATIWGYTGIGIRKLTPDEQKTMLAELDKEKEA</sequence>
<feature type="domain" description="Na+/H+ antiporter NhaC-like C-terminal" evidence="10">
    <location>
        <begin position="166"/>
        <end position="470"/>
    </location>
</feature>
<dbReference type="GO" id="GO:0005886">
    <property type="term" value="C:plasma membrane"/>
    <property type="evidence" value="ECO:0007669"/>
    <property type="project" value="UniProtKB-SubCell"/>
</dbReference>
<dbReference type="RefSeq" id="WP_015021083.1">
    <property type="nucleotide sequence ID" value="NZ_CP017696.1"/>
</dbReference>
<feature type="transmembrane region" description="Helical" evidence="9">
    <location>
        <begin position="198"/>
        <end position="221"/>
    </location>
</feature>
<evidence type="ECO:0000256" key="6">
    <source>
        <dbReference type="ARBA" id="ARBA00022989"/>
    </source>
</evidence>
<evidence type="ECO:0000256" key="5">
    <source>
        <dbReference type="ARBA" id="ARBA00022692"/>
    </source>
</evidence>
<accession>A0AAD0AC38</accession>
<gene>
    <name evidence="11" type="ORF">BA20089_08010</name>
</gene>
<dbReference type="EMBL" id="CP017696">
    <property type="protein sequence ID" value="ATO42056.1"/>
    <property type="molecule type" value="Genomic_DNA"/>
</dbReference>
<evidence type="ECO:0000256" key="8">
    <source>
        <dbReference type="ARBA" id="ARBA00038435"/>
    </source>
</evidence>
<reference evidence="11 12" key="1">
    <citation type="submission" date="2016-10" db="EMBL/GenBank/DDBJ databases">
        <title>The whole genome sequencing and assembly of B. asteroides DSM 20089 strain.</title>
        <authorList>
            <person name="Lee Y.-J."/>
            <person name="Park M.-K."/>
            <person name="Yi H."/>
            <person name="Bahn Y.-S."/>
            <person name="Kim J.F."/>
            <person name="Lee D.-W."/>
        </authorList>
    </citation>
    <scope>NUCLEOTIDE SEQUENCE [LARGE SCALE GENOMIC DNA]</scope>
    <source>
        <strain evidence="11 12">DSM 20089</strain>
    </source>
</reference>
<comment type="subcellular location">
    <subcellularLocation>
        <location evidence="1">Cell membrane</location>
        <topology evidence="1">Multi-pass membrane protein</topology>
    </subcellularLocation>
</comment>
<keyword evidence="7 9" id="KW-0472">Membrane</keyword>
<comment type="similarity">
    <text evidence="8">Belongs to the NhaC Na(+)/H(+) (TC 2.A.35) antiporter family.</text>
</comment>
<protein>
    <submittedName>
        <fullName evidence="11">Na+/H+ antiporter NhaC</fullName>
    </submittedName>
</protein>
<keyword evidence="6 9" id="KW-1133">Transmembrane helix</keyword>
<feature type="transmembrane region" description="Helical" evidence="9">
    <location>
        <begin position="115"/>
        <end position="135"/>
    </location>
</feature>
<dbReference type="InterPro" id="IPR018461">
    <property type="entry name" value="Na/H_Antiport_NhaC-like_C"/>
</dbReference>
<feature type="transmembrane region" description="Helical" evidence="9">
    <location>
        <begin position="241"/>
        <end position="262"/>
    </location>
</feature>
<dbReference type="PANTHER" id="PTHR33451:SF3">
    <property type="entry name" value="MALATE-2H(+)_NA(+)-LACTATE ANTIPORTER"/>
    <property type="match status" value="1"/>
</dbReference>
<evidence type="ECO:0000313" key="12">
    <source>
        <dbReference type="Proteomes" id="UP000224056"/>
    </source>
</evidence>
<feature type="transmembrane region" description="Helical" evidence="9">
    <location>
        <begin position="330"/>
        <end position="349"/>
    </location>
</feature>
<feature type="transmembrane region" description="Helical" evidence="9">
    <location>
        <begin position="15"/>
        <end position="36"/>
    </location>
</feature>
<dbReference type="InterPro" id="IPR052180">
    <property type="entry name" value="NhaC_Na-H+_Antiporter"/>
</dbReference>
<evidence type="ECO:0000256" key="7">
    <source>
        <dbReference type="ARBA" id="ARBA00023136"/>
    </source>
</evidence>
<dbReference type="InterPro" id="IPR004770">
    <property type="entry name" value="Na/H_antiport_NhaC"/>
</dbReference>
<keyword evidence="4" id="KW-1003">Cell membrane</keyword>
<dbReference type="PANTHER" id="PTHR33451">
    <property type="entry name" value="MALATE-2H(+)/NA(+)-LACTATE ANTIPORTER"/>
    <property type="match status" value="1"/>
</dbReference>
<dbReference type="Pfam" id="PF03553">
    <property type="entry name" value="Na_H_antiporter"/>
    <property type="match status" value="1"/>
</dbReference>
<feature type="transmembrane region" description="Helical" evidence="9">
    <location>
        <begin position="269"/>
        <end position="288"/>
    </location>
</feature>